<accession>A0A0G0PRJ1</accession>
<comment type="caution">
    <text evidence="4">The sequence shown here is derived from an EMBL/GenBank/DDBJ whole genome shotgun (WGS) entry which is preliminary data.</text>
</comment>
<evidence type="ECO:0000256" key="2">
    <source>
        <dbReference type="ARBA" id="ARBA00022695"/>
    </source>
</evidence>
<dbReference type="EMBL" id="LBXL01000002">
    <property type="protein sequence ID" value="KKR30759.1"/>
    <property type="molecule type" value="Genomic_DNA"/>
</dbReference>
<evidence type="ECO:0000313" key="5">
    <source>
        <dbReference type="Proteomes" id="UP000034793"/>
    </source>
</evidence>
<dbReference type="InterPro" id="IPR050065">
    <property type="entry name" value="GlmU-like"/>
</dbReference>
<evidence type="ECO:0000259" key="3">
    <source>
        <dbReference type="Pfam" id="PF12804"/>
    </source>
</evidence>
<evidence type="ECO:0000256" key="1">
    <source>
        <dbReference type="ARBA" id="ARBA00022679"/>
    </source>
</evidence>
<proteinExistence type="predicted"/>
<dbReference type="AlphaFoldDB" id="A0A0G0PRJ1"/>
<dbReference type="GO" id="GO:0016779">
    <property type="term" value="F:nucleotidyltransferase activity"/>
    <property type="evidence" value="ECO:0007669"/>
    <property type="project" value="UniProtKB-KW"/>
</dbReference>
<dbReference type="SUPFAM" id="SSF53448">
    <property type="entry name" value="Nucleotide-diphospho-sugar transferases"/>
    <property type="match status" value="1"/>
</dbReference>
<dbReference type="PANTHER" id="PTHR43584:SF8">
    <property type="entry name" value="N-ACETYLMURAMATE ALPHA-1-PHOSPHATE URIDYLYLTRANSFERASE"/>
    <property type="match status" value="1"/>
</dbReference>
<gene>
    <name evidence="4" type="ORF">UT61_C0002G0003</name>
</gene>
<dbReference type="InterPro" id="IPR029044">
    <property type="entry name" value="Nucleotide-diphossugar_trans"/>
</dbReference>
<dbReference type="InterPro" id="IPR025877">
    <property type="entry name" value="MobA-like_NTP_Trfase"/>
</dbReference>
<organism evidence="4 5">
    <name type="scientific">Candidatus Woesebacteria bacterium GW2011_GWA1_39_8</name>
    <dbReference type="NCBI Taxonomy" id="1618552"/>
    <lineage>
        <taxon>Bacteria</taxon>
        <taxon>Candidatus Woeseibacteriota</taxon>
    </lineage>
</organism>
<dbReference type="PATRIC" id="fig|1618552.3.peg.31"/>
<name>A0A0G0PRJ1_9BACT</name>
<reference evidence="4 5" key="1">
    <citation type="journal article" date="2015" name="Nature">
        <title>rRNA introns, odd ribosomes, and small enigmatic genomes across a large radiation of phyla.</title>
        <authorList>
            <person name="Brown C.T."/>
            <person name="Hug L.A."/>
            <person name="Thomas B.C."/>
            <person name="Sharon I."/>
            <person name="Castelle C.J."/>
            <person name="Singh A."/>
            <person name="Wilkins M.J."/>
            <person name="Williams K.H."/>
            <person name="Banfield J.F."/>
        </authorList>
    </citation>
    <scope>NUCLEOTIDE SEQUENCE [LARGE SCALE GENOMIC DNA]</scope>
</reference>
<dbReference type="Gene3D" id="3.90.550.10">
    <property type="entry name" value="Spore Coat Polysaccharide Biosynthesis Protein SpsA, Chain A"/>
    <property type="match status" value="1"/>
</dbReference>
<keyword evidence="2" id="KW-0548">Nucleotidyltransferase</keyword>
<dbReference type="PANTHER" id="PTHR43584">
    <property type="entry name" value="NUCLEOTIDYL TRANSFERASE"/>
    <property type="match status" value="1"/>
</dbReference>
<dbReference type="Pfam" id="PF12804">
    <property type="entry name" value="NTP_transf_3"/>
    <property type="match status" value="1"/>
</dbReference>
<sequence length="213" mass="24062">MRAIILAAGKGTRFEGKVKSLLKINEETIIGRLIRQLKSAGIKPIYVVTGFKAEKFLELPDVVLINDPLYHTADNARSLKVALDRIGFEDTVMLDADLLLSNDLIPKLVNSFKSESISLVDLRTTDPEAMKLVIKDGYIIKFSKEEGVGSEVCEVVDKERLKKIYDDLDNIRWWGVGPNTTRFRTVEVNPNSKWMDVDTPEEYKGAQKAFKDE</sequence>
<dbReference type="Proteomes" id="UP000034793">
    <property type="component" value="Unassembled WGS sequence"/>
</dbReference>
<feature type="domain" description="MobA-like NTP transferase" evidence="3">
    <location>
        <begin position="3"/>
        <end position="116"/>
    </location>
</feature>
<keyword evidence="1 4" id="KW-0808">Transferase</keyword>
<evidence type="ECO:0000313" key="4">
    <source>
        <dbReference type="EMBL" id="KKR30759.1"/>
    </source>
</evidence>
<protein>
    <submittedName>
        <fullName evidence="4">Phosphotransferase enzyme family protein</fullName>
    </submittedName>
</protein>